<keyword evidence="6" id="KW-0804">Transcription</keyword>
<accession>A0A0A8XQ86</accession>
<evidence type="ECO:0000313" key="12">
    <source>
        <dbReference type="EMBL" id="JAD14725.1"/>
    </source>
</evidence>
<evidence type="ECO:0000256" key="4">
    <source>
        <dbReference type="ARBA" id="ARBA00023125"/>
    </source>
</evidence>
<dbReference type="Pfam" id="PF07887">
    <property type="entry name" value="Calmodulin_bind"/>
    <property type="match status" value="1"/>
</dbReference>
<feature type="domain" description="Calmodulin binding protein-like N-terminal" evidence="9">
    <location>
        <begin position="134"/>
        <end position="278"/>
    </location>
</feature>
<dbReference type="GO" id="GO:0043565">
    <property type="term" value="F:sequence-specific DNA binding"/>
    <property type="evidence" value="ECO:0007669"/>
    <property type="project" value="TreeGrafter"/>
</dbReference>
<proteinExistence type="inferred from homology"/>
<evidence type="ECO:0000259" key="10">
    <source>
        <dbReference type="Pfam" id="PF20451"/>
    </source>
</evidence>
<dbReference type="InterPro" id="IPR046831">
    <property type="entry name" value="Calmodulin_bind_N"/>
</dbReference>
<sequence>MSFSRPRRDREEEDGHAGGDDHRGSMPAKRPRRCSCCQEAKDFYEGQIEILKKEMQCMSKGFIEERKNLQREMQEFYQNSQLQLCELISEQHKRMELISEQFNTLISDIRTPGDHVWKYSNFRALSHQNKIRTYRLKFENKCCNAKYSRHDITADDGNPIKVAIYDHDNQIISNGSLSSMQVQIVVLDGEFNKENKEQWSRDSFIKSIVYGRTGKLPLFANELYLRLENGVANLFDAKFQDNSSFVPSKKFRLGVTATDDSISKEVLEGISESFAVKDGRGFQAKKEPYPSLSDPIYKLKKIAVNGDRRKLLEKMHIKLVRDFLRFYNKDKNCLRKVCGNISDHDWDIIVKHALSCKPGHEHYSYDIPAMDATIFFNSLYKIVGAEFNGKYTFYEELNDTQKGLLEASKTKAYDNLKLVQYEDKNSYHGQCQGSMPPSPTSSPMFHDESSYHREVLESHPEQESPRPCQRWVKIVTLVKTIHFWNKESMWSASIREMLSTPLTESFGMADMLDN</sequence>
<organism evidence="12">
    <name type="scientific">Arundo donax</name>
    <name type="common">Giant reed</name>
    <name type="synonym">Donax arundinaceus</name>
    <dbReference type="NCBI Taxonomy" id="35708"/>
    <lineage>
        <taxon>Eukaryota</taxon>
        <taxon>Viridiplantae</taxon>
        <taxon>Streptophyta</taxon>
        <taxon>Embryophyta</taxon>
        <taxon>Tracheophyta</taxon>
        <taxon>Spermatophyta</taxon>
        <taxon>Magnoliopsida</taxon>
        <taxon>Liliopsida</taxon>
        <taxon>Poales</taxon>
        <taxon>Poaceae</taxon>
        <taxon>PACMAD clade</taxon>
        <taxon>Arundinoideae</taxon>
        <taxon>Arundineae</taxon>
        <taxon>Arundo</taxon>
    </lineage>
</organism>
<reference evidence="12" key="2">
    <citation type="journal article" date="2015" name="Data Brief">
        <title>Shoot transcriptome of the giant reed, Arundo donax.</title>
        <authorList>
            <person name="Barrero R.A."/>
            <person name="Guerrero F.D."/>
            <person name="Moolhuijzen P."/>
            <person name="Goolsby J.A."/>
            <person name="Tidwell J."/>
            <person name="Bellgard S.E."/>
            <person name="Bellgard M.I."/>
        </authorList>
    </citation>
    <scope>NUCLEOTIDE SEQUENCE</scope>
    <source>
        <tissue evidence="12">Shoot tissue taken approximately 20 cm above the soil surface</tissue>
    </source>
</reference>
<dbReference type="InterPro" id="IPR046829">
    <property type="entry name" value="Calmod_bind_C"/>
</dbReference>
<dbReference type="Pfam" id="PF20452">
    <property type="entry name" value="Calmod_bind_C"/>
    <property type="match status" value="1"/>
</dbReference>
<dbReference type="GO" id="GO:0003700">
    <property type="term" value="F:DNA-binding transcription factor activity"/>
    <property type="evidence" value="ECO:0007669"/>
    <property type="project" value="TreeGrafter"/>
</dbReference>
<evidence type="ECO:0000259" key="9">
    <source>
        <dbReference type="Pfam" id="PF07887"/>
    </source>
</evidence>
<evidence type="ECO:0008006" key="13">
    <source>
        <dbReference type="Google" id="ProtNLM"/>
    </source>
</evidence>
<keyword evidence="5" id="KW-0010">Activator</keyword>
<dbReference type="GO" id="GO:0005634">
    <property type="term" value="C:nucleus"/>
    <property type="evidence" value="ECO:0007669"/>
    <property type="project" value="UniProtKB-SubCell"/>
</dbReference>
<evidence type="ECO:0000256" key="6">
    <source>
        <dbReference type="ARBA" id="ARBA00023163"/>
    </source>
</evidence>
<dbReference type="Pfam" id="PF20451">
    <property type="entry name" value="Calmod_bind_M"/>
    <property type="match status" value="1"/>
</dbReference>
<evidence type="ECO:0000256" key="1">
    <source>
        <dbReference type="ARBA" id="ARBA00004123"/>
    </source>
</evidence>
<evidence type="ECO:0000256" key="5">
    <source>
        <dbReference type="ARBA" id="ARBA00023159"/>
    </source>
</evidence>
<dbReference type="AlphaFoldDB" id="A0A0A8XQ86"/>
<keyword evidence="4" id="KW-0238">DNA-binding</keyword>
<feature type="domain" description="Calmodulin binding protein C-terminal" evidence="11">
    <location>
        <begin position="362"/>
        <end position="420"/>
    </location>
</feature>
<keyword evidence="7" id="KW-0539">Nucleus</keyword>
<dbReference type="PANTHER" id="PTHR31713:SF55">
    <property type="entry name" value="OS11G0663100 PROTEIN"/>
    <property type="match status" value="1"/>
</dbReference>
<comment type="subcellular location">
    <subcellularLocation>
        <location evidence="1">Nucleus</location>
    </subcellularLocation>
</comment>
<feature type="region of interest" description="Disordered" evidence="8">
    <location>
        <begin position="1"/>
        <end position="31"/>
    </location>
</feature>
<dbReference type="GO" id="GO:0080142">
    <property type="term" value="P:regulation of salicylic acid biosynthetic process"/>
    <property type="evidence" value="ECO:0007669"/>
    <property type="project" value="TreeGrafter"/>
</dbReference>
<dbReference type="InterPro" id="IPR046830">
    <property type="entry name" value="Calmod_bind_M"/>
</dbReference>
<evidence type="ECO:0000256" key="8">
    <source>
        <dbReference type="SAM" id="MobiDB-lite"/>
    </source>
</evidence>
<evidence type="ECO:0000256" key="2">
    <source>
        <dbReference type="ARBA" id="ARBA00007214"/>
    </source>
</evidence>
<dbReference type="InterPro" id="IPR012416">
    <property type="entry name" value="CBP60"/>
</dbReference>
<keyword evidence="3" id="KW-0805">Transcription regulation</keyword>
<protein>
    <recommendedName>
        <fullName evidence="13">Calmodulin-binding protein</fullName>
    </recommendedName>
</protein>
<feature type="domain" description="Calmodulin binding protein central" evidence="10">
    <location>
        <begin position="292"/>
        <end position="356"/>
    </location>
</feature>
<dbReference type="PANTHER" id="PTHR31713">
    <property type="entry name" value="OS02G0177800 PROTEIN"/>
    <property type="match status" value="1"/>
</dbReference>
<reference evidence="12" key="1">
    <citation type="submission" date="2014-09" db="EMBL/GenBank/DDBJ databases">
        <authorList>
            <person name="Magalhaes I.L.F."/>
            <person name="Oliveira U."/>
            <person name="Santos F.R."/>
            <person name="Vidigal T.H.D.A."/>
            <person name="Brescovit A.D."/>
            <person name="Santos A.J."/>
        </authorList>
    </citation>
    <scope>NUCLEOTIDE SEQUENCE</scope>
    <source>
        <tissue evidence="12">Shoot tissue taken approximately 20 cm above the soil surface</tissue>
    </source>
</reference>
<dbReference type="EMBL" id="GBRH01283170">
    <property type="protein sequence ID" value="JAD14725.1"/>
    <property type="molecule type" value="Transcribed_RNA"/>
</dbReference>
<feature type="compositionally biased region" description="Basic and acidic residues" evidence="8">
    <location>
        <begin position="1"/>
        <end position="24"/>
    </location>
</feature>
<dbReference type="GO" id="GO:0005516">
    <property type="term" value="F:calmodulin binding"/>
    <property type="evidence" value="ECO:0007669"/>
    <property type="project" value="InterPro"/>
</dbReference>
<evidence type="ECO:0000256" key="3">
    <source>
        <dbReference type="ARBA" id="ARBA00023015"/>
    </source>
</evidence>
<name>A0A0A8XQ86_ARUDO</name>
<evidence type="ECO:0000256" key="7">
    <source>
        <dbReference type="ARBA" id="ARBA00023242"/>
    </source>
</evidence>
<comment type="similarity">
    <text evidence="2">Belongs to the plant ACBP60 protein family.</text>
</comment>
<evidence type="ECO:0000259" key="11">
    <source>
        <dbReference type="Pfam" id="PF20452"/>
    </source>
</evidence>